<accession>A0ABN7NTB6</accession>
<protein>
    <submittedName>
        <fullName evidence="1">Uncharacterized protein</fullName>
    </submittedName>
</protein>
<reference evidence="1" key="1">
    <citation type="submission" date="2021-03" db="EMBL/GenBank/DDBJ databases">
        <authorList>
            <person name="Tran Van P."/>
        </authorList>
    </citation>
    <scope>NUCLEOTIDE SEQUENCE</scope>
</reference>
<comment type="caution">
    <text evidence="1">The sequence shown here is derived from an EMBL/GenBank/DDBJ whole genome shotgun (WGS) entry which is preliminary data.</text>
</comment>
<sequence length="9" mass="1246">MWCLYKCLW</sequence>
<gene>
    <name evidence="1" type="ORF">TPAB3V08_LOCUS4524</name>
</gene>
<proteinExistence type="predicted"/>
<organism evidence="1 2">
    <name type="scientific">Timema podura</name>
    <name type="common">Walking stick</name>
    <dbReference type="NCBI Taxonomy" id="61482"/>
    <lineage>
        <taxon>Eukaryota</taxon>
        <taxon>Metazoa</taxon>
        <taxon>Ecdysozoa</taxon>
        <taxon>Arthropoda</taxon>
        <taxon>Hexapoda</taxon>
        <taxon>Insecta</taxon>
        <taxon>Pterygota</taxon>
        <taxon>Neoptera</taxon>
        <taxon>Polyneoptera</taxon>
        <taxon>Phasmatodea</taxon>
        <taxon>Timematodea</taxon>
        <taxon>Timematoidea</taxon>
        <taxon>Timematidae</taxon>
        <taxon>Timema</taxon>
    </lineage>
</organism>
<evidence type="ECO:0000313" key="1">
    <source>
        <dbReference type="EMBL" id="CAG2057547.1"/>
    </source>
</evidence>
<name>A0ABN7NTB6_TIMPD</name>
<evidence type="ECO:0000313" key="2">
    <source>
        <dbReference type="Proteomes" id="UP001153148"/>
    </source>
</evidence>
<dbReference type="EMBL" id="CAJPIN010005588">
    <property type="protein sequence ID" value="CAG2057547.1"/>
    <property type="molecule type" value="Genomic_DNA"/>
</dbReference>
<dbReference type="Proteomes" id="UP001153148">
    <property type="component" value="Unassembled WGS sequence"/>
</dbReference>
<keyword evidence="2" id="KW-1185">Reference proteome</keyword>